<organism evidence="3 4">
    <name type="scientific">Theileria equi strain WA</name>
    <dbReference type="NCBI Taxonomy" id="1537102"/>
    <lineage>
        <taxon>Eukaryota</taxon>
        <taxon>Sar</taxon>
        <taxon>Alveolata</taxon>
        <taxon>Apicomplexa</taxon>
        <taxon>Aconoidasida</taxon>
        <taxon>Piroplasmida</taxon>
        <taxon>Theileriidae</taxon>
        <taxon>Theileria</taxon>
    </lineage>
</organism>
<proteinExistence type="predicted"/>
<dbReference type="OrthoDB" id="365652at2759"/>
<dbReference type="EMBL" id="CP001669">
    <property type="protein sequence ID" value="AFZ80243.1"/>
    <property type="molecule type" value="Genomic_DNA"/>
</dbReference>
<dbReference type="GeneID" id="15803715"/>
<feature type="region of interest" description="Disordered" evidence="1">
    <location>
        <begin position="245"/>
        <end position="287"/>
    </location>
</feature>
<feature type="compositionally biased region" description="Polar residues" evidence="1">
    <location>
        <begin position="60"/>
        <end position="70"/>
    </location>
</feature>
<feature type="domain" description="Inhibitor of growth protein N-terminal histone-binding" evidence="2">
    <location>
        <begin position="3"/>
        <end position="173"/>
    </location>
</feature>
<feature type="compositionally biased region" description="Basic and acidic residues" evidence="1">
    <location>
        <begin position="90"/>
        <end position="104"/>
    </location>
</feature>
<gene>
    <name evidence="3" type="ORF">BEWA_030960</name>
</gene>
<dbReference type="Proteomes" id="UP000031512">
    <property type="component" value="Chromosome 1"/>
</dbReference>
<feature type="region of interest" description="Disordered" evidence="1">
    <location>
        <begin position="47"/>
        <end position="119"/>
    </location>
</feature>
<feature type="compositionally biased region" description="Polar residues" evidence="1">
    <location>
        <begin position="274"/>
        <end position="287"/>
    </location>
</feature>
<dbReference type="eggNOG" id="ENOG502TMWW">
    <property type="taxonomic scope" value="Eukaryota"/>
</dbReference>
<dbReference type="Pfam" id="PF12998">
    <property type="entry name" value="ING"/>
    <property type="match status" value="1"/>
</dbReference>
<evidence type="ECO:0000259" key="2">
    <source>
        <dbReference type="SMART" id="SM01408"/>
    </source>
</evidence>
<protein>
    <recommendedName>
        <fullName evidence="2">Inhibitor of growth protein N-terminal histone-binding domain-containing protein</fullName>
    </recommendedName>
</protein>
<evidence type="ECO:0000256" key="1">
    <source>
        <dbReference type="SAM" id="MobiDB-lite"/>
    </source>
</evidence>
<evidence type="ECO:0000313" key="3">
    <source>
        <dbReference type="EMBL" id="AFZ80243.1"/>
    </source>
</evidence>
<dbReference type="KEGG" id="beq:BEWA_030960"/>
<dbReference type="InterPro" id="IPR024610">
    <property type="entry name" value="ING_N_histone-binding"/>
</dbReference>
<dbReference type="VEuPathDB" id="PiroplasmaDB:BEWA_030960"/>
<reference evidence="3 4" key="1">
    <citation type="journal article" date="2012" name="BMC Genomics">
        <title>Comparative genomic analysis and phylogenetic position of Theileria equi.</title>
        <authorList>
            <person name="Kappmeyer L.S."/>
            <person name="Thiagarajan M."/>
            <person name="Herndon D.R."/>
            <person name="Ramsay J.D."/>
            <person name="Caler E."/>
            <person name="Djikeng A."/>
            <person name="Gillespie J.J."/>
            <person name="Lau A.O."/>
            <person name="Roalson E.H."/>
            <person name="Silva J.C."/>
            <person name="Silva M.G."/>
            <person name="Suarez C.E."/>
            <person name="Ueti M.W."/>
            <person name="Nene V.M."/>
            <person name="Mealey R.H."/>
            <person name="Knowles D.P."/>
            <person name="Brayton K.A."/>
        </authorList>
    </citation>
    <scope>NUCLEOTIDE SEQUENCE [LARGE SCALE GENOMIC DNA]</scope>
    <source>
        <strain evidence="3 4">WA</strain>
    </source>
</reference>
<sequence>MENLEDITDELLGLPGYVRRNLLLMRDLDLKSVALFNEANQRSQTLLINDNDAKQGTPGDRSSVSPSPINSKKDDGDKRQSSATSKVHKIKSDPDTKSSSDHASLRRRASRDPSISDFCDSGAVSEYDRDIDEIQTLRMQGIYALQEKLDVNNQITCMLKHEYENLRSKFDSMYSEMEVKGLIPAELKMNIALNKNKYYPGNPLQPSTDDGGTIKRVGEHSTLPPNQLDIATMFRNVAAQEHWKSESKNLENSSAGDISRDNYDFKQDRPPLNTYGSQQYGRMPSLT</sequence>
<accession>L0AYA7</accession>
<feature type="compositionally biased region" description="Basic and acidic residues" evidence="1">
    <location>
        <begin position="71"/>
        <end position="80"/>
    </location>
</feature>
<name>L0AYA7_THEEQ</name>
<keyword evidence="4" id="KW-1185">Reference proteome</keyword>
<feature type="compositionally biased region" description="Basic and acidic residues" evidence="1">
    <location>
        <begin position="258"/>
        <end position="269"/>
    </location>
</feature>
<evidence type="ECO:0000313" key="4">
    <source>
        <dbReference type="Proteomes" id="UP000031512"/>
    </source>
</evidence>
<dbReference type="AlphaFoldDB" id="L0AYA7"/>
<dbReference type="SMART" id="SM01408">
    <property type="entry name" value="ING"/>
    <property type="match status" value="1"/>
</dbReference>
<dbReference type="RefSeq" id="XP_004829909.1">
    <property type="nucleotide sequence ID" value="XM_004829852.1"/>
</dbReference>